<evidence type="ECO:0000256" key="1">
    <source>
        <dbReference type="ARBA" id="ARBA00006257"/>
    </source>
</evidence>
<dbReference type="PRINTS" id="PR01302">
    <property type="entry name" value="TYPE3IMPPROT"/>
</dbReference>
<keyword evidence="11 12" id="KW-1006">Bacterial flagellum protein export</keyword>
<comment type="caution">
    <text evidence="13">The sequence shown here is derived from an EMBL/GenBank/DDBJ whole genome shotgun (WGS) entry which is preliminary data.</text>
</comment>
<keyword evidence="13" id="KW-0966">Cell projection</keyword>
<dbReference type="STRING" id="1231343.Absy_008_093"/>
<keyword evidence="10" id="KW-0975">Bacterial flagellum</keyword>
<evidence type="ECO:0000256" key="5">
    <source>
        <dbReference type="ARBA" id="ARBA00022692"/>
    </source>
</evidence>
<evidence type="ECO:0000256" key="4">
    <source>
        <dbReference type="ARBA" id="ARBA00022475"/>
    </source>
</evidence>
<evidence type="ECO:0000313" key="14">
    <source>
        <dbReference type="Proteomes" id="UP000216033"/>
    </source>
</evidence>
<dbReference type="PANTHER" id="PTHR30587:SF0">
    <property type="entry name" value="FLAGELLAR BIOSYNTHETIC PROTEIN FLIP"/>
    <property type="match status" value="1"/>
</dbReference>
<name>A0A270BKX6_9PROT</name>
<evidence type="ECO:0000256" key="12">
    <source>
        <dbReference type="RuleBase" id="RU362069"/>
    </source>
</evidence>
<dbReference type="GO" id="GO:0009306">
    <property type="term" value="P:protein secretion"/>
    <property type="evidence" value="ECO:0007669"/>
    <property type="project" value="UniProtKB-UniRule"/>
</dbReference>
<feature type="transmembrane region" description="Helical" evidence="12">
    <location>
        <begin position="50"/>
        <end position="70"/>
    </location>
</feature>
<feature type="transmembrane region" description="Helical" evidence="12">
    <location>
        <begin position="268"/>
        <end position="289"/>
    </location>
</feature>
<comment type="similarity">
    <text evidence="1 12">Belongs to the FliP/MopC/SpaP family.</text>
</comment>
<evidence type="ECO:0000256" key="7">
    <source>
        <dbReference type="ARBA" id="ARBA00022927"/>
    </source>
</evidence>
<feature type="transmembrane region" description="Helical" evidence="12">
    <location>
        <begin position="236"/>
        <end position="256"/>
    </location>
</feature>
<keyword evidence="7 12" id="KW-0653">Protein transport</keyword>
<dbReference type="GO" id="GO:0009425">
    <property type="term" value="C:bacterial-type flagellum basal body"/>
    <property type="evidence" value="ECO:0007669"/>
    <property type="project" value="UniProtKB-SubCell"/>
</dbReference>
<gene>
    <name evidence="12" type="primary">fliP</name>
    <name evidence="13" type="ORF">B9K05_07990</name>
</gene>
<comment type="subcellular location">
    <subcellularLocation>
        <location evidence="12">Cell membrane</location>
        <topology evidence="12">Multi-pass membrane protein</topology>
    </subcellularLocation>
    <subcellularLocation>
        <location evidence="12">Bacterial flagellum basal body</location>
    </subcellularLocation>
</comment>
<evidence type="ECO:0000256" key="2">
    <source>
        <dbReference type="ARBA" id="ARBA00021714"/>
    </source>
</evidence>
<feature type="transmembrane region" description="Helical" evidence="12">
    <location>
        <begin position="135"/>
        <end position="154"/>
    </location>
</feature>
<keyword evidence="3 12" id="KW-0813">Transport</keyword>
<dbReference type="NCBIfam" id="NF009438">
    <property type="entry name" value="PRK12797.1"/>
    <property type="match status" value="1"/>
</dbReference>
<evidence type="ECO:0000256" key="9">
    <source>
        <dbReference type="ARBA" id="ARBA00023136"/>
    </source>
</evidence>
<keyword evidence="13" id="KW-0969">Cilium</keyword>
<dbReference type="PANTHER" id="PTHR30587">
    <property type="entry name" value="FLAGELLAR BIOSYNTHETIC PROTEIN FLIP"/>
    <property type="match status" value="1"/>
</dbReference>
<proteinExistence type="inferred from homology"/>
<sequence>MCLWAGWTGRRLPPPPHSPPLRFSPRSPLIPDAEAEPPALKVPAFTRRGAWFATLALCALAVACLPVMAHAQSIALDLGKGGDPGTTSRIIQITALLTVLSLAPSLLVMVTAFTRIIVVLSLLRGAIGAQGTPPNTVLVGLGLFLTFFVMQPTFQQSWDQGIAPMMDGQVEEMEGLKAAAEPFRTFMLAHVRAADLSTFQHLANVPPAPTPAETPWRVLMPAFMVGELSRGFEMGFLLYLPFLVIDIVTSSVLMSLGMMMLPPATISLPFKLIFFVMVDGWQMVAGGLVRSFGG</sequence>
<dbReference type="AlphaFoldDB" id="A0A270BKX6"/>
<keyword evidence="14" id="KW-1185">Reference proteome</keyword>
<keyword evidence="5 12" id="KW-0812">Transmembrane</keyword>
<keyword evidence="6 12" id="KW-1005">Bacterial flagellum biogenesis</keyword>
<dbReference type="NCBIfam" id="TIGR01103">
    <property type="entry name" value="fliP"/>
    <property type="match status" value="1"/>
</dbReference>
<dbReference type="PROSITE" id="PS01061">
    <property type="entry name" value="FLIP_2"/>
    <property type="match status" value="1"/>
</dbReference>
<evidence type="ECO:0000256" key="6">
    <source>
        <dbReference type="ARBA" id="ARBA00022795"/>
    </source>
</evidence>
<dbReference type="GO" id="GO:0005886">
    <property type="term" value="C:plasma membrane"/>
    <property type="evidence" value="ECO:0007669"/>
    <property type="project" value="UniProtKB-SubCell"/>
</dbReference>
<dbReference type="InterPro" id="IPR005838">
    <property type="entry name" value="T3SS_IM_P"/>
</dbReference>
<evidence type="ECO:0000256" key="10">
    <source>
        <dbReference type="ARBA" id="ARBA00023143"/>
    </source>
</evidence>
<evidence type="ECO:0000256" key="11">
    <source>
        <dbReference type="ARBA" id="ARBA00023225"/>
    </source>
</evidence>
<reference evidence="13 14" key="1">
    <citation type="submission" date="2017-04" db="EMBL/GenBank/DDBJ databases">
        <title>Kefir bacterial isolates.</title>
        <authorList>
            <person name="Kim Y."/>
            <person name="Blasche S."/>
            <person name="Patil K.R."/>
        </authorList>
    </citation>
    <scope>NUCLEOTIDE SEQUENCE [LARGE SCALE GENOMIC DNA]</scope>
    <source>
        <strain evidence="13 14">KR-2</strain>
    </source>
</reference>
<dbReference type="Pfam" id="PF00813">
    <property type="entry name" value="FliP"/>
    <property type="match status" value="1"/>
</dbReference>
<keyword evidence="13" id="KW-0282">Flagellum</keyword>
<evidence type="ECO:0000256" key="8">
    <source>
        <dbReference type="ARBA" id="ARBA00022989"/>
    </source>
</evidence>
<dbReference type="PRINTS" id="PR00951">
    <property type="entry name" value="FLGBIOSNFLIP"/>
</dbReference>
<keyword evidence="9 12" id="KW-0472">Membrane</keyword>
<dbReference type="GO" id="GO:0044781">
    <property type="term" value="P:bacterial-type flagellum organization"/>
    <property type="evidence" value="ECO:0007669"/>
    <property type="project" value="UniProtKB-UniRule"/>
</dbReference>
<accession>A0A270BKX6</accession>
<keyword evidence="8 12" id="KW-1133">Transmembrane helix</keyword>
<comment type="function">
    <text evidence="12">Plays a role in the flagellum-specific transport system.</text>
</comment>
<keyword evidence="4 12" id="KW-1003">Cell membrane</keyword>
<dbReference type="InterPro" id="IPR005837">
    <property type="entry name" value="FliP"/>
</dbReference>
<dbReference type="Proteomes" id="UP000216033">
    <property type="component" value="Unassembled WGS sequence"/>
</dbReference>
<evidence type="ECO:0000313" key="13">
    <source>
        <dbReference type="EMBL" id="PAL25687.1"/>
    </source>
</evidence>
<organism evidence="13 14">
    <name type="scientific">Acetobacter syzygii</name>
    <dbReference type="NCBI Taxonomy" id="146476"/>
    <lineage>
        <taxon>Bacteria</taxon>
        <taxon>Pseudomonadati</taxon>
        <taxon>Pseudomonadota</taxon>
        <taxon>Alphaproteobacteria</taxon>
        <taxon>Acetobacterales</taxon>
        <taxon>Acetobacteraceae</taxon>
        <taxon>Acetobacter</taxon>
    </lineage>
</organism>
<evidence type="ECO:0000256" key="3">
    <source>
        <dbReference type="ARBA" id="ARBA00022448"/>
    </source>
</evidence>
<dbReference type="EMBL" id="NDFP01000007">
    <property type="protein sequence ID" value="PAL25687.1"/>
    <property type="molecule type" value="Genomic_DNA"/>
</dbReference>
<feature type="transmembrane region" description="Helical" evidence="12">
    <location>
        <begin position="90"/>
        <end position="123"/>
    </location>
</feature>
<protein>
    <recommendedName>
        <fullName evidence="2 12">Flagellar biosynthetic protein FliP</fullName>
    </recommendedName>
</protein>